<evidence type="ECO:0000313" key="2">
    <source>
        <dbReference type="Proteomes" id="UP000197019"/>
    </source>
</evidence>
<keyword evidence="2" id="KW-1185">Reference proteome</keyword>
<protein>
    <submittedName>
        <fullName evidence="1">Uncharacterized protein</fullName>
    </submittedName>
</protein>
<accession>A0A1Z4BX98</accession>
<dbReference type="KEGG" id="mpsy:CEK71_07455"/>
<name>A0A1Z4BX98_9GAMM</name>
<dbReference type="EMBL" id="CP022129">
    <property type="protein sequence ID" value="ASF45926.1"/>
    <property type="molecule type" value="Genomic_DNA"/>
</dbReference>
<evidence type="ECO:0000313" key="1">
    <source>
        <dbReference type="EMBL" id="ASF45926.1"/>
    </source>
</evidence>
<reference evidence="1 2" key="1">
    <citation type="submission" date="2017-06" db="EMBL/GenBank/DDBJ databases">
        <title>Genome Sequencing of the methanotroph Methylovulum psychrotolerants str. HV10-M2 isolated from a high-altitude environment.</title>
        <authorList>
            <person name="Mateos-Rivera A."/>
        </authorList>
    </citation>
    <scope>NUCLEOTIDE SEQUENCE [LARGE SCALE GENOMIC DNA]</scope>
    <source>
        <strain evidence="1 2">HV10_M2</strain>
    </source>
</reference>
<proteinExistence type="predicted"/>
<gene>
    <name evidence="1" type="ORF">CEK71_07455</name>
</gene>
<dbReference type="AlphaFoldDB" id="A0A1Z4BX98"/>
<dbReference type="Proteomes" id="UP000197019">
    <property type="component" value="Chromosome"/>
</dbReference>
<organism evidence="1 2">
    <name type="scientific">Methylovulum psychrotolerans</name>
    <dbReference type="NCBI Taxonomy" id="1704499"/>
    <lineage>
        <taxon>Bacteria</taxon>
        <taxon>Pseudomonadati</taxon>
        <taxon>Pseudomonadota</taxon>
        <taxon>Gammaproteobacteria</taxon>
        <taxon>Methylococcales</taxon>
        <taxon>Methylococcaceae</taxon>
        <taxon>Methylovulum</taxon>
    </lineage>
</organism>
<sequence length="214" mass="23663">MNFLSDYFNPPRPLTAPRPIHCVFYSHIWTVYTLAELALVNPKTDIILELATTSHFAAALNPFNSHHESLPSLLQTTKYLHQLGSRFKDIAAPMVLAPAQAVATPTLLAALALVRSNPSPVNKAVVMVHINDAATFAAAYSEMSRFSILWDIADQPNANLPALAHILVAEDCMDAQRWGGIHLCQHPHRRLPDHPQRETALKELLAEFPLLSIA</sequence>